<name>A0A6S7K0E6_PARCT</name>
<feature type="compositionally biased region" description="Basic and acidic residues" evidence="1">
    <location>
        <begin position="51"/>
        <end position="68"/>
    </location>
</feature>
<gene>
    <name evidence="2" type="ORF">PACLA_8A086483</name>
</gene>
<dbReference type="Proteomes" id="UP001152795">
    <property type="component" value="Unassembled WGS sequence"/>
</dbReference>
<dbReference type="EMBL" id="CACRXK020021572">
    <property type="protein sequence ID" value="CAB4035974.1"/>
    <property type="molecule type" value="Genomic_DNA"/>
</dbReference>
<proteinExistence type="predicted"/>
<sequence length="230" mass="26638">MNKIIQVQEKEEQASKDLIKNILEEEQALQLQQEKEDEQLARKLSSQQTQDNKEGSSKLVRNESKTGDDTTNMNSKDLKRKKTTKHQRRSYTLNKYFFSKDKDSGNSLTSNPNSDYDLALALQKQFDHEAVAANKRDEYMLRKSTPDNNCSKHTQKNGQEKLGKQKNGQSYTRGEQIPDKMLVQVNGDNTLLIDEEKIKVVNPQIQSKEMRILRDRTIKLGEQKNNKHEL</sequence>
<accession>A0A6S7K0E6</accession>
<dbReference type="AlphaFoldDB" id="A0A6S7K0E6"/>
<organism evidence="2 3">
    <name type="scientific">Paramuricea clavata</name>
    <name type="common">Red gorgonian</name>
    <name type="synonym">Violescent sea-whip</name>
    <dbReference type="NCBI Taxonomy" id="317549"/>
    <lineage>
        <taxon>Eukaryota</taxon>
        <taxon>Metazoa</taxon>
        <taxon>Cnidaria</taxon>
        <taxon>Anthozoa</taxon>
        <taxon>Octocorallia</taxon>
        <taxon>Malacalcyonacea</taxon>
        <taxon>Plexauridae</taxon>
        <taxon>Paramuricea</taxon>
    </lineage>
</organism>
<feature type="region of interest" description="Disordered" evidence="1">
    <location>
        <begin position="31"/>
        <end position="89"/>
    </location>
</feature>
<evidence type="ECO:0000256" key="1">
    <source>
        <dbReference type="SAM" id="MobiDB-lite"/>
    </source>
</evidence>
<feature type="compositionally biased region" description="Basic residues" evidence="1">
    <location>
        <begin position="78"/>
        <end position="89"/>
    </location>
</feature>
<comment type="caution">
    <text evidence="2">The sequence shown here is derived from an EMBL/GenBank/DDBJ whole genome shotgun (WGS) entry which is preliminary data.</text>
</comment>
<evidence type="ECO:0000313" key="3">
    <source>
        <dbReference type="Proteomes" id="UP001152795"/>
    </source>
</evidence>
<reference evidence="2" key="1">
    <citation type="submission" date="2020-04" db="EMBL/GenBank/DDBJ databases">
        <authorList>
            <person name="Alioto T."/>
            <person name="Alioto T."/>
            <person name="Gomez Garrido J."/>
        </authorList>
    </citation>
    <scope>NUCLEOTIDE SEQUENCE</scope>
    <source>
        <strain evidence="2">A484AB</strain>
    </source>
</reference>
<evidence type="ECO:0000313" key="2">
    <source>
        <dbReference type="EMBL" id="CAB4035974.1"/>
    </source>
</evidence>
<protein>
    <submittedName>
        <fullName evidence="2">Uncharacterized protein</fullName>
    </submittedName>
</protein>
<feature type="region of interest" description="Disordered" evidence="1">
    <location>
        <begin position="142"/>
        <end position="176"/>
    </location>
</feature>
<keyword evidence="3" id="KW-1185">Reference proteome</keyword>